<dbReference type="EnsemblPlants" id="OMERI06G18740.3">
    <property type="protein sequence ID" value="OMERI06G18740.3"/>
    <property type="gene ID" value="OMERI06G18740"/>
</dbReference>
<dbReference type="PANTHER" id="PTHR33210">
    <property type="entry name" value="PROTODERMAL FACTOR 1"/>
    <property type="match status" value="1"/>
</dbReference>
<dbReference type="Gramene" id="OMERI06G18740.3">
    <property type="protein sequence ID" value="OMERI06G18740.3"/>
    <property type="gene ID" value="OMERI06G18740"/>
</dbReference>
<organism evidence="1">
    <name type="scientific">Oryza meridionalis</name>
    <dbReference type="NCBI Taxonomy" id="40149"/>
    <lineage>
        <taxon>Eukaryota</taxon>
        <taxon>Viridiplantae</taxon>
        <taxon>Streptophyta</taxon>
        <taxon>Embryophyta</taxon>
        <taxon>Tracheophyta</taxon>
        <taxon>Spermatophyta</taxon>
        <taxon>Magnoliopsida</taxon>
        <taxon>Liliopsida</taxon>
        <taxon>Poales</taxon>
        <taxon>Poaceae</taxon>
        <taxon>BOP clade</taxon>
        <taxon>Oryzoideae</taxon>
        <taxon>Oryzeae</taxon>
        <taxon>Oryzinae</taxon>
        <taxon>Oryza</taxon>
    </lineage>
</organism>
<dbReference type="Proteomes" id="UP000008021">
    <property type="component" value="Chromosome 6"/>
</dbReference>
<dbReference type="PANTHER" id="PTHR33210:SF4">
    <property type="entry name" value="OS06G0553200 PROTEIN"/>
    <property type="match status" value="1"/>
</dbReference>
<name>A0A0E0E2T8_9ORYZ</name>
<evidence type="ECO:0000313" key="1">
    <source>
        <dbReference type="EnsemblPlants" id="OMERI06G18740.1"/>
    </source>
</evidence>
<accession>A0A0E0E2T8</accession>
<dbReference type="Gramene" id="OMERI06G18740.1">
    <property type="protein sequence ID" value="OMERI06G18740.1"/>
    <property type="gene ID" value="OMERI06G18740"/>
</dbReference>
<protein>
    <submittedName>
        <fullName evidence="1">Uncharacterized protein</fullName>
    </submittedName>
</protein>
<dbReference type="eggNOG" id="ENOG502QVEX">
    <property type="taxonomic scope" value="Eukaryota"/>
</dbReference>
<dbReference type="InterPro" id="IPR039923">
    <property type="entry name" value="Protodermal_1"/>
</dbReference>
<reference evidence="1" key="2">
    <citation type="submission" date="2018-05" db="EMBL/GenBank/DDBJ databases">
        <title>OmerRS3 (Oryza meridionalis Reference Sequence Version 3).</title>
        <authorList>
            <person name="Zhang J."/>
            <person name="Kudrna D."/>
            <person name="Lee S."/>
            <person name="Talag J."/>
            <person name="Welchert J."/>
            <person name="Wing R.A."/>
        </authorList>
    </citation>
    <scope>NUCLEOTIDE SEQUENCE [LARGE SCALE GENOMIC DNA]</scope>
    <source>
        <strain evidence="1">OR44</strain>
    </source>
</reference>
<dbReference type="STRING" id="40149.A0A0E0E2T8"/>
<keyword evidence="2" id="KW-1185">Reference proteome</keyword>
<dbReference type="HOGENOM" id="CLU_913317_0_0_1"/>
<reference evidence="1" key="1">
    <citation type="submission" date="2015-04" db="UniProtKB">
        <authorList>
            <consortium name="EnsemblPlants"/>
        </authorList>
    </citation>
    <scope>IDENTIFICATION</scope>
</reference>
<dbReference type="EnsemblPlants" id="OMERI06G18740.1">
    <property type="protein sequence ID" value="OMERI06G18740.1"/>
    <property type="gene ID" value="OMERI06G18740"/>
</dbReference>
<sequence>MGAGPGALLKSDGQLPGDDCSISIPIELDGSTDAFNGGQLPLCLGSIAARSIISITLHTPPSMQCNKQHGRCSTSPVYMPCRSSVSHSLNPSVSLLTSYFSKLKRSELEWAAARFSWSQLSWSALPPSRALPPGTCTEIIMSLRRIGGGGGGYGGGGGGYGGGGGGGGYGGGGGGGGGGGYSPAPMTGFTGSCDFWKSHPDKIISCIGSLGSIVGSFGDVCSGFFGGKLQTLQDALCNTRKDCYGDLLREGAAAYINSVAAKKQAKFAYTTQQVKSCILLGLTSKAAAIEQAAMFKKANLACHYT</sequence>
<proteinExistence type="predicted"/>
<evidence type="ECO:0000313" key="2">
    <source>
        <dbReference type="Proteomes" id="UP000008021"/>
    </source>
</evidence>
<dbReference type="AlphaFoldDB" id="A0A0E0E2T8"/>